<evidence type="ECO:0000313" key="6">
    <source>
        <dbReference type="EMBL" id="KAJ2751079.1"/>
    </source>
</evidence>
<evidence type="ECO:0000256" key="5">
    <source>
        <dbReference type="SAM" id="Phobius"/>
    </source>
</evidence>
<keyword evidence="4 5" id="KW-0472">Membrane</keyword>
<dbReference type="InterPro" id="IPR029208">
    <property type="entry name" value="COX14"/>
</dbReference>
<dbReference type="AlphaFoldDB" id="A0A9W8L862"/>
<name>A0A9W8L862_9FUNG</name>
<evidence type="ECO:0000256" key="4">
    <source>
        <dbReference type="ARBA" id="ARBA00023136"/>
    </source>
</evidence>
<evidence type="ECO:0000256" key="2">
    <source>
        <dbReference type="ARBA" id="ARBA00022692"/>
    </source>
</evidence>
<comment type="caution">
    <text evidence="6">The sequence shown here is derived from an EMBL/GenBank/DDBJ whole genome shotgun (WGS) entry which is preliminary data.</text>
</comment>
<keyword evidence="7" id="KW-1185">Reference proteome</keyword>
<keyword evidence="2 5" id="KW-0812">Transmembrane</keyword>
<accession>A0A9W8L862</accession>
<dbReference type="OrthoDB" id="5515555at2759"/>
<dbReference type="Pfam" id="PF14880">
    <property type="entry name" value="COX14"/>
    <property type="match status" value="1"/>
</dbReference>
<organism evidence="6 7">
    <name type="scientific">Coemansia pectinata</name>
    <dbReference type="NCBI Taxonomy" id="1052879"/>
    <lineage>
        <taxon>Eukaryota</taxon>
        <taxon>Fungi</taxon>
        <taxon>Fungi incertae sedis</taxon>
        <taxon>Zoopagomycota</taxon>
        <taxon>Kickxellomycotina</taxon>
        <taxon>Kickxellomycetes</taxon>
        <taxon>Kickxellales</taxon>
        <taxon>Kickxellaceae</taxon>
        <taxon>Coemansia</taxon>
    </lineage>
</organism>
<proteinExistence type="predicted"/>
<feature type="transmembrane region" description="Helical" evidence="5">
    <location>
        <begin position="16"/>
        <end position="37"/>
    </location>
</feature>
<sequence length="63" mass="7257">MAINRYRVYDIVQRSLSTVLFGTTFIGGAFIGVNVYNNYVQKQKLQKELADKIAQRNDSERTN</sequence>
<evidence type="ECO:0000313" key="7">
    <source>
        <dbReference type="Proteomes" id="UP001140011"/>
    </source>
</evidence>
<comment type="subcellular location">
    <subcellularLocation>
        <location evidence="1">Membrane</location>
        <topology evidence="1">Single-pass membrane protein</topology>
    </subcellularLocation>
</comment>
<dbReference type="Proteomes" id="UP001140011">
    <property type="component" value="Unassembled WGS sequence"/>
</dbReference>
<protein>
    <submittedName>
        <fullName evidence="6">Uncharacterized protein</fullName>
    </submittedName>
</protein>
<dbReference type="GO" id="GO:0016020">
    <property type="term" value="C:membrane"/>
    <property type="evidence" value="ECO:0007669"/>
    <property type="project" value="UniProtKB-SubCell"/>
</dbReference>
<evidence type="ECO:0000256" key="1">
    <source>
        <dbReference type="ARBA" id="ARBA00004167"/>
    </source>
</evidence>
<keyword evidence="3 5" id="KW-1133">Transmembrane helix</keyword>
<gene>
    <name evidence="6" type="ORF">GGI19_004716</name>
</gene>
<evidence type="ECO:0000256" key="3">
    <source>
        <dbReference type="ARBA" id="ARBA00022989"/>
    </source>
</evidence>
<reference evidence="6" key="1">
    <citation type="submission" date="2022-07" db="EMBL/GenBank/DDBJ databases">
        <title>Phylogenomic reconstructions and comparative analyses of Kickxellomycotina fungi.</title>
        <authorList>
            <person name="Reynolds N.K."/>
            <person name="Stajich J.E."/>
            <person name="Barry K."/>
            <person name="Grigoriev I.V."/>
            <person name="Crous P."/>
            <person name="Smith M.E."/>
        </authorList>
    </citation>
    <scope>NUCLEOTIDE SEQUENCE</scope>
    <source>
        <strain evidence="6">BCRC 34297</strain>
    </source>
</reference>
<dbReference type="EMBL" id="JANBUH010000453">
    <property type="protein sequence ID" value="KAJ2751079.1"/>
    <property type="molecule type" value="Genomic_DNA"/>
</dbReference>